<reference evidence="2" key="1">
    <citation type="journal article" date="2024" name="FEMS Microbiol. Lett.">
        <title>Genomic insights into Spiroplasma endosymbionts that induce male-killing and protective phenotypes in the pea aphid.</title>
        <authorList>
            <person name="Arai H."/>
            <person name="Legeai F."/>
            <person name="Kageyama D."/>
            <person name="Sugio A."/>
            <person name="Simon J.C."/>
        </authorList>
    </citation>
    <scope>NUCLEOTIDE SEQUENCE [LARGE SCALE GENOMIC DNA]</scope>
    <source>
        <strain evidence="2">sAp269</strain>
    </source>
</reference>
<organism evidence="1 2">
    <name type="scientific">Spiroplasma ixodetis</name>
    <dbReference type="NCBI Taxonomy" id="2141"/>
    <lineage>
        <taxon>Bacteria</taxon>
        <taxon>Bacillati</taxon>
        <taxon>Mycoplasmatota</taxon>
        <taxon>Mollicutes</taxon>
        <taxon>Entomoplasmatales</taxon>
        <taxon>Spiroplasmataceae</taxon>
        <taxon>Spiroplasma</taxon>
    </lineage>
</organism>
<keyword evidence="2" id="KW-1185">Reference proteome</keyword>
<evidence type="ECO:0000313" key="1">
    <source>
        <dbReference type="EMBL" id="BET37445.1"/>
    </source>
</evidence>
<sequence>MTQLILSFWAFRMKSGDEYKLILNEDKDLKSKFDKNFVFFFELIDDIFNRYIKKIIKNEERIYNDIFEKYNDREK</sequence>
<dbReference type="Proteomes" id="UP001473424">
    <property type="component" value="Chromosome"/>
</dbReference>
<evidence type="ECO:0000313" key="2">
    <source>
        <dbReference type="Proteomes" id="UP001473424"/>
    </source>
</evidence>
<accession>A0ABM8JJS5</accession>
<gene>
    <name evidence="1" type="ORF">SAP269_00340</name>
</gene>
<protein>
    <recommendedName>
        <fullName evidence="3">Spiroplasmavirus-related protein</fullName>
    </recommendedName>
</protein>
<name>A0ABM8JJS5_9MOLU</name>
<proteinExistence type="predicted"/>
<dbReference type="EMBL" id="AP028955">
    <property type="protein sequence ID" value="BET37445.1"/>
    <property type="molecule type" value="Genomic_DNA"/>
</dbReference>
<evidence type="ECO:0008006" key="3">
    <source>
        <dbReference type="Google" id="ProtNLM"/>
    </source>
</evidence>